<accession>A0ABZ2NGN6</accession>
<keyword evidence="4" id="KW-1185">Reference proteome</keyword>
<dbReference type="Pfam" id="PF00797">
    <property type="entry name" value="Acetyltransf_2"/>
    <property type="match status" value="1"/>
</dbReference>
<protein>
    <submittedName>
        <fullName evidence="3">Arylamine N-acetyltransferase</fullName>
    </submittedName>
</protein>
<dbReference type="Gene3D" id="3.30.2140.20">
    <property type="match status" value="1"/>
</dbReference>
<evidence type="ECO:0000313" key="4">
    <source>
        <dbReference type="Proteomes" id="UP001377337"/>
    </source>
</evidence>
<reference evidence="3 4" key="1">
    <citation type="submission" date="2024-02" db="EMBL/GenBank/DDBJ databases">
        <title>Seven novel Bacillus-like species.</title>
        <authorList>
            <person name="Liu G."/>
        </authorList>
    </citation>
    <scope>NUCLEOTIDE SEQUENCE [LARGE SCALE GENOMIC DNA]</scope>
    <source>
        <strain evidence="3 4">FJAT-52054</strain>
    </source>
</reference>
<gene>
    <name evidence="3" type="ORF">WCV65_20095</name>
</gene>
<dbReference type="EMBL" id="CP147407">
    <property type="protein sequence ID" value="WXB96805.1"/>
    <property type="molecule type" value="Genomic_DNA"/>
</dbReference>
<dbReference type="PANTHER" id="PTHR11786">
    <property type="entry name" value="N-HYDROXYARYLAMINE O-ACETYLTRANSFERASE"/>
    <property type="match status" value="1"/>
</dbReference>
<sequence>MNLQSSFFKRIGLKDKGSIQFQDLETILTAFAHHIPFENLGILQNRSIPLNAESLFEKIIEQNQGGVCYELNPLLYYFLLENHFDVQLVQGTVFNHAIQNWSLSGTHAAVLIRTEDGSYILDAGFGTNVAQKPIPMNGEIIESSAGQFRVIEKKTREGSHLLEMKLAENDGWKTGYAFNPDRVLNLAGLQNMQTKIHEHPDSPFNKKPLAAMRTEAGFKTLSESSFSVTEGGHTEKNGISAEEFTEIAEREFGLH</sequence>
<evidence type="ECO:0000313" key="3">
    <source>
        <dbReference type="EMBL" id="WXB96805.1"/>
    </source>
</evidence>
<proteinExistence type="inferred from homology"/>
<comment type="similarity">
    <text evidence="1 2">Belongs to the arylamine N-acetyltransferase family.</text>
</comment>
<dbReference type="InterPro" id="IPR038765">
    <property type="entry name" value="Papain-like_cys_pep_sf"/>
</dbReference>
<dbReference type="SUPFAM" id="SSF54001">
    <property type="entry name" value="Cysteine proteinases"/>
    <property type="match status" value="1"/>
</dbReference>
<name>A0ABZ2NGN6_9BACI</name>
<organism evidence="3 4">
    <name type="scientific">Metabacillus sediminis</name>
    <dbReference type="NCBI Taxonomy" id="3117746"/>
    <lineage>
        <taxon>Bacteria</taxon>
        <taxon>Bacillati</taxon>
        <taxon>Bacillota</taxon>
        <taxon>Bacilli</taxon>
        <taxon>Bacillales</taxon>
        <taxon>Bacillaceae</taxon>
        <taxon>Metabacillus</taxon>
    </lineage>
</organism>
<dbReference type="PRINTS" id="PR01543">
    <property type="entry name" value="ANATRNSFRASE"/>
</dbReference>
<dbReference type="RefSeq" id="WP_338778923.1">
    <property type="nucleotide sequence ID" value="NZ_CP147407.1"/>
</dbReference>
<evidence type="ECO:0000256" key="2">
    <source>
        <dbReference type="RuleBase" id="RU003452"/>
    </source>
</evidence>
<dbReference type="InterPro" id="IPR001447">
    <property type="entry name" value="Arylamine_N-AcTrfase"/>
</dbReference>
<dbReference type="InterPro" id="IPR053710">
    <property type="entry name" value="Arylamine_NAT_domain_sf"/>
</dbReference>
<evidence type="ECO:0000256" key="1">
    <source>
        <dbReference type="ARBA" id="ARBA00006547"/>
    </source>
</evidence>
<dbReference type="PANTHER" id="PTHR11786:SF0">
    <property type="entry name" value="ARYLAMINE N-ACETYLTRANSFERASE 4-RELATED"/>
    <property type="match status" value="1"/>
</dbReference>
<dbReference type="Proteomes" id="UP001377337">
    <property type="component" value="Chromosome"/>
</dbReference>